<name>A0A974DWK4_XENLA</name>
<gene>
    <name evidence="2" type="ORF">XELAEV_18005055mg</name>
</gene>
<keyword evidence="1" id="KW-0812">Transmembrane</keyword>
<dbReference type="Proteomes" id="UP000694892">
    <property type="component" value="Chromosome 1L"/>
</dbReference>
<reference evidence="3" key="1">
    <citation type="journal article" date="2016" name="Nature">
        <title>Genome evolution in the allotetraploid frog Xenopus laevis.</title>
        <authorList>
            <person name="Session A.M."/>
            <person name="Uno Y."/>
            <person name="Kwon T."/>
            <person name="Chapman J.A."/>
            <person name="Toyoda A."/>
            <person name="Takahashi S."/>
            <person name="Fukui A."/>
            <person name="Hikosaka A."/>
            <person name="Suzuki A."/>
            <person name="Kondo M."/>
            <person name="van Heeringen S.J."/>
            <person name="Quigley I."/>
            <person name="Heinz S."/>
            <person name="Ogino H."/>
            <person name="Ochi H."/>
            <person name="Hellsten U."/>
            <person name="Lyons J.B."/>
            <person name="Simakov O."/>
            <person name="Putnam N."/>
            <person name="Stites J."/>
            <person name="Kuroki Y."/>
            <person name="Tanaka T."/>
            <person name="Michiue T."/>
            <person name="Watanabe M."/>
            <person name="Bogdanovic O."/>
            <person name="Lister R."/>
            <person name="Georgiou G."/>
            <person name="Paranjpe S.S."/>
            <person name="van Kruijsbergen I."/>
            <person name="Shu S."/>
            <person name="Carlson J."/>
            <person name="Kinoshita T."/>
            <person name="Ohta Y."/>
            <person name="Mawaribuchi S."/>
            <person name="Jenkins J."/>
            <person name="Grimwood J."/>
            <person name="Schmutz J."/>
            <person name="Mitros T."/>
            <person name="Mozaffari S.V."/>
            <person name="Suzuki Y."/>
            <person name="Haramoto Y."/>
            <person name="Yamamoto T.S."/>
            <person name="Takagi C."/>
            <person name="Heald R."/>
            <person name="Miller K."/>
            <person name="Haudenschild C."/>
            <person name="Kitzman J."/>
            <person name="Nakayama T."/>
            <person name="Izutsu Y."/>
            <person name="Robert J."/>
            <person name="Fortriede J."/>
            <person name="Burns K."/>
            <person name="Lotay V."/>
            <person name="Karimi K."/>
            <person name="Yasuoka Y."/>
            <person name="Dichmann D.S."/>
            <person name="Flajnik M.F."/>
            <person name="Houston D.W."/>
            <person name="Shendure J."/>
            <person name="DuPasquier L."/>
            <person name="Vize P.D."/>
            <person name="Zorn A.M."/>
            <person name="Ito M."/>
            <person name="Marcotte E.M."/>
            <person name="Wallingford J.B."/>
            <person name="Ito Y."/>
            <person name="Asashima M."/>
            <person name="Ueno N."/>
            <person name="Matsuda Y."/>
            <person name="Veenstra G.J."/>
            <person name="Fujiyama A."/>
            <person name="Harland R.M."/>
            <person name="Taira M."/>
            <person name="Rokhsar D.S."/>
        </authorList>
    </citation>
    <scope>NUCLEOTIDE SEQUENCE [LARGE SCALE GENOMIC DNA]</scope>
    <source>
        <strain evidence="3">J</strain>
    </source>
</reference>
<dbReference type="AlphaFoldDB" id="A0A974DWK4"/>
<keyword evidence="1" id="KW-1133">Transmembrane helix</keyword>
<feature type="transmembrane region" description="Helical" evidence="1">
    <location>
        <begin position="54"/>
        <end position="74"/>
    </location>
</feature>
<dbReference type="EMBL" id="CM004466">
    <property type="protein sequence ID" value="OCT99268.1"/>
    <property type="molecule type" value="Genomic_DNA"/>
</dbReference>
<accession>A0A974DWK4</accession>
<evidence type="ECO:0000313" key="3">
    <source>
        <dbReference type="Proteomes" id="UP000694892"/>
    </source>
</evidence>
<feature type="transmembrane region" description="Helical" evidence="1">
    <location>
        <begin position="20"/>
        <end position="42"/>
    </location>
</feature>
<keyword evidence="1" id="KW-0472">Membrane</keyword>
<protein>
    <submittedName>
        <fullName evidence="2">Uncharacterized protein</fullName>
    </submittedName>
</protein>
<evidence type="ECO:0000256" key="1">
    <source>
        <dbReference type="SAM" id="Phobius"/>
    </source>
</evidence>
<organism evidence="2 3">
    <name type="scientific">Xenopus laevis</name>
    <name type="common">African clawed frog</name>
    <dbReference type="NCBI Taxonomy" id="8355"/>
    <lineage>
        <taxon>Eukaryota</taxon>
        <taxon>Metazoa</taxon>
        <taxon>Chordata</taxon>
        <taxon>Craniata</taxon>
        <taxon>Vertebrata</taxon>
        <taxon>Euteleostomi</taxon>
        <taxon>Amphibia</taxon>
        <taxon>Batrachia</taxon>
        <taxon>Anura</taxon>
        <taxon>Pipoidea</taxon>
        <taxon>Pipidae</taxon>
        <taxon>Xenopodinae</taxon>
        <taxon>Xenopus</taxon>
        <taxon>Xenopus</taxon>
    </lineage>
</organism>
<sequence length="112" mass="13087">MLFVTDVLNLCLVFHRQICPLFSCCCLFNDFSLFVSGLCMKYSQVWIYKRLHSIFFLLLFALSYLTVLLLYSQIKSFQLSHWIPMIFFSYNCKSFICVAQLTVQLAAGALRQ</sequence>
<proteinExistence type="predicted"/>
<evidence type="ECO:0000313" key="2">
    <source>
        <dbReference type="EMBL" id="OCT99268.1"/>
    </source>
</evidence>